<keyword evidence="8" id="KW-0862">Zinc</keyword>
<dbReference type="EC" id="2.3.2.31" evidence="2"/>
<protein>
    <recommendedName>
        <fullName evidence="2">RBR-type E3 ubiquitin transferase</fullName>
        <ecNumber evidence="2">2.3.2.31</ecNumber>
    </recommendedName>
</protein>
<dbReference type="Pfam" id="PF01485">
    <property type="entry name" value="IBR"/>
    <property type="match status" value="1"/>
</dbReference>
<dbReference type="InterPro" id="IPR031127">
    <property type="entry name" value="E3_UB_ligase_RBR"/>
</dbReference>
<keyword evidence="12" id="KW-1185">Reference proteome</keyword>
<evidence type="ECO:0000313" key="11">
    <source>
        <dbReference type="EMBL" id="OKO99136.1"/>
    </source>
</evidence>
<sequence length="376" mass="41826">MALVPFQFQFQFRIPPLDVDRLRTFTRGSAQHLSRFSEHLRSRRSPWAEEAVPRGGNTSSQLPRLARPLAAVPQAGDAAPGASNTPNHPNPPSASTPTAPTTRSSGHLPEEDRDKRPGLRERLKLVLKSGRAKKTRCVSCDKEVKPSKLVSATCDHKYCRPCIQEMVTLALKDRSLFPIRCCAKEIPAKEVAPALGPRARRVYISRAFEAATPLAERWYCPAVNCRAWISPRFLKPRSKTQKCPYCRVAICPLCQDLAHGDRQCTDDPGLGEILNVARRRHWQRCYRCHALVERNGGCSHIKCACGADFWQVTELKLTSYSILYVCGRAHPCGCWQTADVLYEPVWQEEGGLDPAVVVAAMEHADLENAAEAGHTA</sequence>
<evidence type="ECO:0000256" key="7">
    <source>
        <dbReference type="ARBA" id="ARBA00022786"/>
    </source>
</evidence>
<dbReference type="Gene3D" id="3.30.40.10">
    <property type="entry name" value="Zinc/RING finger domain, C3HC4 (zinc finger)"/>
    <property type="match status" value="1"/>
</dbReference>
<reference evidence="11 12" key="1">
    <citation type="submission" date="2016-10" db="EMBL/GenBank/DDBJ databases">
        <title>Genome sequence of the ascomycete fungus Penicillium subrubescens.</title>
        <authorList>
            <person name="De Vries R.P."/>
            <person name="Peng M."/>
            <person name="Dilokpimol A."/>
            <person name="Hilden K."/>
            <person name="Makela M.R."/>
            <person name="Grigoriev I."/>
            <person name="Riley R."/>
            <person name="Granchi Z."/>
        </authorList>
    </citation>
    <scope>NUCLEOTIDE SEQUENCE [LARGE SCALE GENOMIC DNA]</scope>
    <source>
        <strain evidence="11 12">CBS 132785</strain>
    </source>
</reference>
<keyword evidence="3" id="KW-0808">Transferase</keyword>
<dbReference type="InterPro" id="IPR044066">
    <property type="entry name" value="TRIAD_supradom"/>
</dbReference>
<dbReference type="GO" id="GO:0061630">
    <property type="term" value="F:ubiquitin protein ligase activity"/>
    <property type="evidence" value="ECO:0007669"/>
    <property type="project" value="UniProtKB-EC"/>
</dbReference>
<dbReference type="InterPro" id="IPR002867">
    <property type="entry name" value="IBR_dom"/>
</dbReference>
<evidence type="ECO:0000313" key="12">
    <source>
        <dbReference type="Proteomes" id="UP000186955"/>
    </source>
</evidence>
<keyword evidence="5" id="KW-0677">Repeat</keyword>
<dbReference type="PROSITE" id="PS00518">
    <property type="entry name" value="ZF_RING_1"/>
    <property type="match status" value="1"/>
</dbReference>
<name>A0A1Q5TFY3_9EURO</name>
<feature type="compositionally biased region" description="Basic and acidic residues" evidence="9">
    <location>
        <begin position="108"/>
        <end position="120"/>
    </location>
</feature>
<evidence type="ECO:0000256" key="5">
    <source>
        <dbReference type="ARBA" id="ARBA00022737"/>
    </source>
</evidence>
<feature type="domain" description="RING-type" evidence="10">
    <location>
        <begin position="133"/>
        <end position="338"/>
    </location>
</feature>
<dbReference type="GO" id="GO:0008270">
    <property type="term" value="F:zinc ion binding"/>
    <property type="evidence" value="ECO:0007669"/>
    <property type="project" value="UniProtKB-KW"/>
</dbReference>
<keyword evidence="7" id="KW-0833">Ubl conjugation pathway</keyword>
<evidence type="ECO:0000256" key="8">
    <source>
        <dbReference type="ARBA" id="ARBA00022833"/>
    </source>
</evidence>
<evidence type="ECO:0000256" key="9">
    <source>
        <dbReference type="SAM" id="MobiDB-lite"/>
    </source>
</evidence>
<dbReference type="SUPFAM" id="SSF57850">
    <property type="entry name" value="RING/U-box"/>
    <property type="match status" value="2"/>
</dbReference>
<evidence type="ECO:0000256" key="2">
    <source>
        <dbReference type="ARBA" id="ARBA00012251"/>
    </source>
</evidence>
<evidence type="ECO:0000256" key="1">
    <source>
        <dbReference type="ARBA" id="ARBA00001798"/>
    </source>
</evidence>
<dbReference type="STRING" id="1316194.A0A1Q5TFY3"/>
<dbReference type="EMBL" id="MNBE01000664">
    <property type="protein sequence ID" value="OKO99136.1"/>
    <property type="molecule type" value="Genomic_DNA"/>
</dbReference>
<dbReference type="InterPro" id="IPR013083">
    <property type="entry name" value="Znf_RING/FYVE/PHD"/>
</dbReference>
<keyword evidence="4" id="KW-0479">Metal-binding</keyword>
<organism evidence="11 12">
    <name type="scientific">Penicillium subrubescens</name>
    <dbReference type="NCBI Taxonomy" id="1316194"/>
    <lineage>
        <taxon>Eukaryota</taxon>
        <taxon>Fungi</taxon>
        <taxon>Dikarya</taxon>
        <taxon>Ascomycota</taxon>
        <taxon>Pezizomycotina</taxon>
        <taxon>Eurotiomycetes</taxon>
        <taxon>Eurotiomycetidae</taxon>
        <taxon>Eurotiales</taxon>
        <taxon>Aspergillaceae</taxon>
        <taxon>Penicillium</taxon>
    </lineage>
</organism>
<feature type="region of interest" description="Disordered" evidence="9">
    <location>
        <begin position="32"/>
        <end position="120"/>
    </location>
</feature>
<dbReference type="Proteomes" id="UP000186955">
    <property type="component" value="Unassembled WGS sequence"/>
</dbReference>
<feature type="compositionally biased region" description="Low complexity" evidence="9">
    <location>
        <begin position="95"/>
        <end position="105"/>
    </location>
</feature>
<comment type="caution">
    <text evidence="11">The sequence shown here is derived from an EMBL/GenBank/DDBJ whole genome shotgun (WGS) entry which is preliminary data.</text>
</comment>
<dbReference type="PANTHER" id="PTHR11685">
    <property type="entry name" value="RBR FAMILY RING FINGER AND IBR DOMAIN-CONTAINING"/>
    <property type="match status" value="1"/>
</dbReference>
<proteinExistence type="predicted"/>
<gene>
    <name evidence="11" type="ORF">PENSUB_8522</name>
</gene>
<evidence type="ECO:0000256" key="4">
    <source>
        <dbReference type="ARBA" id="ARBA00022723"/>
    </source>
</evidence>
<comment type="catalytic activity">
    <reaction evidence="1">
        <text>[E2 ubiquitin-conjugating enzyme]-S-ubiquitinyl-L-cysteine + [acceptor protein]-L-lysine = [E2 ubiquitin-conjugating enzyme]-L-cysteine + [acceptor protein]-N(6)-ubiquitinyl-L-lysine.</text>
        <dbReference type="EC" id="2.3.2.31"/>
    </reaction>
</comment>
<keyword evidence="6" id="KW-0863">Zinc-finger</keyword>
<dbReference type="GO" id="GO:0016567">
    <property type="term" value="P:protein ubiquitination"/>
    <property type="evidence" value="ECO:0007669"/>
    <property type="project" value="InterPro"/>
</dbReference>
<dbReference type="PROSITE" id="PS51873">
    <property type="entry name" value="TRIAD"/>
    <property type="match status" value="1"/>
</dbReference>
<dbReference type="Gene3D" id="1.20.120.1750">
    <property type="match status" value="1"/>
</dbReference>
<evidence type="ECO:0000259" key="10">
    <source>
        <dbReference type="PROSITE" id="PS51873"/>
    </source>
</evidence>
<evidence type="ECO:0000256" key="3">
    <source>
        <dbReference type="ARBA" id="ARBA00022679"/>
    </source>
</evidence>
<accession>A0A1Q5TFY3</accession>
<evidence type="ECO:0000256" key="6">
    <source>
        <dbReference type="ARBA" id="ARBA00022771"/>
    </source>
</evidence>
<dbReference type="AlphaFoldDB" id="A0A1Q5TFY3"/>
<dbReference type="InterPro" id="IPR017907">
    <property type="entry name" value="Znf_RING_CS"/>
</dbReference>